<protein>
    <submittedName>
        <fullName evidence="2">Amino acid ABC transporter</fullName>
    </submittedName>
</protein>
<dbReference type="Gene3D" id="3.40.190.10">
    <property type="entry name" value="Periplasmic binding protein-like II"/>
    <property type="match status" value="2"/>
</dbReference>
<evidence type="ECO:0000313" key="3">
    <source>
        <dbReference type="Proteomes" id="UP001156870"/>
    </source>
</evidence>
<name>A0AA37T7N2_9GAMM</name>
<dbReference type="EMBL" id="BSPD01000020">
    <property type="protein sequence ID" value="GLS24820.1"/>
    <property type="molecule type" value="Genomic_DNA"/>
</dbReference>
<comment type="caution">
    <text evidence="2">The sequence shown here is derived from an EMBL/GenBank/DDBJ whole genome shotgun (WGS) entry which is preliminary data.</text>
</comment>
<proteinExistence type="predicted"/>
<dbReference type="SUPFAM" id="SSF53850">
    <property type="entry name" value="Periplasmic binding protein-like II"/>
    <property type="match status" value="1"/>
</dbReference>
<feature type="chain" id="PRO_5041318166" evidence="1">
    <location>
        <begin position="31"/>
        <end position="273"/>
    </location>
</feature>
<reference evidence="2 3" key="1">
    <citation type="journal article" date="2014" name="Int. J. Syst. Evol. Microbiol.">
        <title>Complete genome sequence of Corynebacterium casei LMG S-19264T (=DSM 44701T), isolated from a smear-ripened cheese.</title>
        <authorList>
            <consortium name="US DOE Joint Genome Institute (JGI-PGF)"/>
            <person name="Walter F."/>
            <person name="Albersmeier A."/>
            <person name="Kalinowski J."/>
            <person name="Ruckert C."/>
        </authorList>
    </citation>
    <scope>NUCLEOTIDE SEQUENCE [LARGE SCALE GENOMIC DNA]</scope>
    <source>
        <strain evidence="2 3">NBRC 110095</strain>
    </source>
</reference>
<organism evidence="2 3">
    <name type="scientific">Marinibactrum halimedae</name>
    <dbReference type="NCBI Taxonomy" id="1444977"/>
    <lineage>
        <taxon>Bacteria</taxon>
        <taxon>Pseudomonadati</taxon>
        <taxon>Pseudomonadota</taxon>
        <taxon>Gammaproteobacteria</taxon>
        <taxon>Cellvibrionales</taxon>
        <taxon>Cellvibrionaceae</taxon>
        <taxon>Marinibactrum</taxon>
    </lineage>
</organism>
<evidence type="ECO:0000256" key="1">
    <source>
        <dbReference type="SAM" id="SignalP"/>
    </source>
</evidence>
<evidence type="ECO:0000313" key="2">
    <source>
        <dbReference type="EMBL" id="GLS24820.1"/>
    </source>
</evidence>
<keyword evidence="3" id="KW-1185">Reference proteome</keyword>
<dbReference type="AlphaFoldDB" id="A0AA37T7N2"/>
<dbReference type="Proteomes" id="UP001156870">
    <property type="component" value="Unassembled WGS sequence"/>
</dbReference>
<keyword evidence="1" id="KW-0732">Signal</keyword>
<accession>A0AA37T7N2</accession>
<dbReference type="RefSeq" id="WP_232592356.1">
    <property type="nucleotide sequence ID" value="NZ_BSPD01000020.1"/>
</dbReference>
<feature type="signal peptide" evidence="1">
    <location>
        <begin position="1"/>
        <end position="30"/>
    </location>
</feature>
<sequence>MHADNCSIFKRSTFTFCLLLLLFLTPSTNAIPFFEESLDPLTLQYLVYDTTGAPIQISPASEDLPPGGIISEVIFAIFNGSDYTILPRTRPIARIKRDTYEEKLDNWITYGLRSWENDPDWGGQFLASTDILNYEYSLVYLKGKTAPASDLTGKVISVIQGYQYGALLGNLSNRGATILEVKSQVDAIEALQRGRADFYLGNLPRMQYLVNNQNINNVTLMGQSLNYATPLTIMMSKDTPETLRIFVNDRLRLLKEKNALDAIVSYYLGSYIK</sequence>
<gene>
    <name evidence="2" type="ORF">GCM10007877_05340</name>
</gene>